<feature type="region of interest" description="Disordered" evidence="1">
    <location>
        <begin position="1"/>
        <end position="20"/>
    </location>
</feature>
<feature type="region of interest" description="Disordered" evidence="1">
    <location>
        <begin position="93"/>
        <end position="126"/>
    </location>
</feature>
<keyword evidence="2" id="KW-0472">Membrane</keyword>
<feature type="domain" description="Type II secretion system protein GspB C-terminal" evidence="3">
    <location>
        <begin position="183"/>
        <end position="242"/>
    </location>
</feature>
<protein>
    <submittedName>
        <fullName evidence="4">General secretion pathway protein B</fullName>
    </submittedName>
</protein>
<reference evidence="4 5" key="1">
    <citation type="journal article" date="2012" name="Int. J. Syst. Evol. Microbiol.">
        <title>Vibrio caribbeanicus sp. nov., isolated from the marine sponge Scleritoderma cyanea.</title>
        <authorList>
            <person name="Hoffmann M."/>
            <person name="Monday S.R."/>
            <person name="Allard M.W."/>
            <person name="Strain E.A."/>
            <person name="Whittaker P."/>
            <person name="Naum M."/>
            <person name="McCarthy P.J."/>
            <person name="Lopez J.V."/>
            <person name="Fischer M."/>
            <person name="Brown E.W."/>
        </authorList>
    </citation>
    <scope>NUCLEOTIDE SEQUENCE [LARGE SCALE GENOMIC DNA]</scope>
    <source>
        <strain evidence="4 5">ATCC BAA-2122</strain>
    </source>
</reference>
<keyword evidence="2" id="KW-1133">Transmembrane helix</keyword>
<sequence length="248" mass="27596">MSKVMQALENSQKHHAAAGSTFAPHRHLGMSNVSSTRLATKVAIVAALAAGGAAIGVFQAYQLEKSVWLNQHSEPTVNKVSFDYQSATAPKFNDLLTTNKPPPPSVLTKSDSSENTREIEFKKSQPSEQEGFLDNIDLSALSPDIAMRVEAAISNSKPAADRKQTEDEVSILSQQVGRWSGKLPAMNFQTHVYSSDFKKRWVKINNIEYSEGDWIDNETRLEKIEQQTCLIRFKQSLIEVPALYDWKG</sequence>
<accession>E3BFR3</accession>
<dbReference type="GO" id="GO:0015627">
    <property type="term" value="C:type II protein secretion system complex"/>
    <property type="evidence" value="ECO:0007669"/>
    <property type="project" value="InterPro"/>
</dbReference>
<dbReference type="OrthoDB" id="5432325at2"/>
<dbReference type="AlphaFoldDB" id="E3BFR3"/>
<dbReference type="EMBL" id="AEIU01000023">
    <property type="protein sequence ID" value="EFP98070.1"/>
    <property type="molecule type" value="Genomic_DNA"/>
</dbReference>
<feature type="compositionally biased region" description="Basic and acidic residues" evidence="1">
    <location>
        <begin position="111"/>
        <end position="125"/>
    </location>
</feature>
<proteinExistence type="predicted"/>
<evidence type="ECO:0000256" key="2">
    <source>
        <dbReference type="SAM" id="Phobius"/>
    </source>
</evidence>
<dbReference type="RefSeq" id="WP_009599765.1">
    <property type="nucleotide sequence ID" value="NZ_AEIU01000023.1"/>
</dbReference>
<gene>
    <name evidence="4" type="ORF">VIBC2010_00500</name>
</gene>
<evidence type="ECO:0000256" key="1">
    <source>
        <dbReference type="SAM" id="MobiDB-lite"/>
    </source>
</evidence>
<dbReference type="Pfam" id="PF16537">
    <property type="entry name" value="T2SSB"/>
    <property type="match status" value="1"/>
</dbReference>
<feature type="transmembrane region" description="Helical" evidence="2">
    <location>
        <begin position="38"/>
        <end position="61"/>
    </location>
</feature>
<evidence type="ECO:0000313" key="5">
    <source>
        <dbReference type="Proteomes" id="UP000002943"/>
    </source>
</evidence>
<comment type="caution">
    <text evidence="4">The sequence shown here is derived from an EMBL/GenBank/DDBJ whole genome shotgun (WGS) entry which is preliminary data.</text>
</comment>
<organism evidence="4 5">
    <name type="scientific">Vibrio caribbeanicus ATCC BAA-2122</name>
    <dbReference type="NCBI Taxonomy" id="796620"/>
    <lineage>
        <taxon>Bacteria</taxon>
        <taxon>Pseudomonadati</taxon>
        <taxon>Pseudomonadota</taxon>
        <taxon>Gammaproteobacteria</taxon>
        <taxon>Vibrionales</taxon>
        <taxon>Vibrionaceae</taxon>
        <taxon>Vibrio</taxon>
    </lineage>
</organism>
<dbReference type="InterPro" id="IPR032389">
    <property type="entry name" value="GspB_C"/>
</dbReference>
<evidence type="ECO:0000259" key="3">
    <source>
        <dbReference type="Pfam" id="PF16537"/>
    </source>
</evidence>
<keyword evidence="5" id="KW-1185">Reference proteome</keyword>
<dbReference type="STRING" id="796620.VIBC2010_00500"/>
<dbReference type="eggNOG" id="ENOG5033B0D">
    <property type="taxonomic scope" value="Bacteria"/>
</dbReference>
<evidence type="ECO:0000313" key="4">
    <source>
        <dbReference type="EMBL" id="EFP98070.1"/>
    </source>
</evidence>
<dbReference type="Proteomes" id="UP000002943">
    <property type="component" value="Unassembled WGS sequence"/>
</dbReference>
<name>E3BFR3_9VIBR</name>
<keyword evidence="2" id="KW-0812">Transmembrane</keyword>